<accession>A0AAI8KD66</accession>
<evidence type="ECO:0000313" key="2">
    <source>
        <dbReference type="Proteomes" id="UP000258127"/>
    </source>
</evidence>
<reference evidence="1 2" key="1">
    <citation type="submission" date="2018-08" db="EMBL/GenBank/DDBJ databases">
        <authorList>
            <person name="Lee Y."/>
            <person name="Kakembo D."/>
        </authorList>
    </citation>
    <scope>NUCLEOTIDE SEQUENCE [LARGE SCALE GENOMIC DNA]</scope>
    <source>
        <strain evidence="1 2">JBCS1880</strain>
    </source>
</reference>
<dbReference type="EMBL" id="CP031641">
    <property type="protein sequence ID" value="AXO89345.1"/>
    <property type="molecule type" value="Genomic_DNA"/>
</dbReference>
<proteinExistence type="predicted"/>
<name>A0AAI8KD66_9PSED</name>
<gene>
    <name evidence="1" type="ORF">DZC75_15520</name>
</gene>
<dbReference type="Proteomes" id="UP000258127">
    <property type="component" value="Chromosome"/>
</dbReference>
<organism evidence="1 2">
    <name type="scientific">Pseudomonas parafulva</name>
    <dbReference type="NCBI Taxonomy" id="157782"/>
    <lineage>
        <taxon>Bacteria</taxon>
        <taxon>Pseudomonadati</taxon>
        <taxon>Pseudomonadota</taxon>
        <taxon>Gammaproteobacteria</taxon>
        <taxon>Pseudomonadales</taxon>
        <taxon>Pseudomonadaceae</taxon>
        <taxon>Pseudomonas</taxon>
    </lineage>
</organism>
<sequence length="168" mass="19444">MRTLAMKIIKLRETRSGYSLDSSAYGAYVESVKQLLPPALYEFMSEPWHYDPSDRRCLHDARLHTLTVEEYEKEERTLNNITIILAGAYGNTLKLHYHNTSSYSIEKNTTAWPVNHSTHGDLIIDEVIVLESTNTFQHEIRFEDATIKIVFEDFLFLIETTNDQANSQ</sequence>
<protein>
    <submittedName>
        <fullName evidence="1">Uncharacterized protein</fullName>
    </submittedName>
</protein>
<dbReference type="AlphaFoldDB" id="A0AAI8KD66"/>
<evidence type="ECO:0000313" key="1">
    <source>
        <dbReference type="EMBL" id="AXO89345.1"/>
    </source>
</evidence>
<keyword evidence="2" id="KW-1185">Reference proteome</keyword>